<name>A0A5D5AH06_9EURY</name>
<keyword evidence="2" id="KW-1185">Reference proteome</keyword>
<accession>A0A5D5AH06</accession>
<dbReference type="AlphaFoldDB" id="A0A5D5AH06"/>
<evidence type="ECO:0000313" key="1">
    <source>
        <dbReference type="EMBL" id="TYT61128.1"/>
    </source>
</evidence>
<sequence length="107" mass="12199">MAVHNSREEGDRVGTLPGVVPFSLEYSTRLSWELGSRSVQDEEATLLGTWTHEGRKWRVSLFAVTSETALIRVRTPVGRERFYGAIRSELDSALQELESTPLWHRLE</sequence>
<evidence type="ECO:0000313" key="2">
    <source>
        <dbReference type="Proteomes" id="UP000324104"/>
    </source>
</evidence>
<organism evidence="1 2">
    <name type="scientific">Natrialba swarupiae</name>
    <dbReference type="NCBI Taxonomy" id="2448032"/>
    <lineage>
        <taxon>Archaea</taxon>
        <taxon>Methanobacteriati</taxon>
        <taxon>Methanobacteriota</taxon>
        <taxon>Stenosarchaea group</taxon>
        <taxon>Halobacteria</taxon>
        <taxon>Halobacteriales</taxon>
        <taxon>Natrialbaceae</taxon>
        <taxon>Natrialba</taxon>
    </lineage>
</organism>
<protein>
    <submittedName>
        <fullName evidence="1">Uncharacterized protein</fullName>
    </submittedName>
</protein>
<dbReference type="RefSeq" id="WP_149082329.1">
    <property type="nucleotide sequence ID" value="NZ_VTAW01000022.1"/>
</dbReference>
<dbReference type="EMBL" id="VTAW01000022">
    <property type="protein sequence ID" value="TYT61128.1"/>
    <property type="molecule type" value="Genomic_DNA"/>
</dbReference>
<gene>
    <name evidence="1" type="ORF">FYC77_15090</name>
</gene>
<dbReference type="Proteomes" id="UP000324104">
    <property type="component" value="Unassembled WGS sequence"/>
</dbReference>
<proteinExistence type="predicted"/>
<comment type="caution">
    <text evidence="1">The sequence shown here is derived from an EMBL/GenBank/DDBJ whole genome shotgun (WGS) entry which is preliminary data.</text>
</comment>
<reference evidence="1 2" key="1">
    <citation type="submission" date="2019-08" db="EMBL/GenBank/DDBJ databases">
        <title>Archaea genome.</title>
        <authorList>
            <person name="Kajale S."/>
            <person name="Shouche Y."/>
            <person name="Deshpande N."/>
            <person name="Sharma A."/>
        </authorList>
    </citation>
    <scope>NUCLEOTIDE SEQUENCE [LARGE SCALE GENOMIC DNA]</scope>
    <source>
        <strain evidence="1 2">ESP3B_9</strain>
    </source>
</reference>